<dbReference type="InterPro" id="IPR023045">
    <property type="entry name" value="MoaC"/>
</dbReference>
<dbReference type="InterPro" id="IPR044672">
    <property type="entry name" value="MOCS2A"/>
</dbReference>
<evidence type="ECO:0000256" key="1">
    <source>
        <dbReference type="ARBA" id="ARBA00001637"/>
    </source>
</evidence>
<evidence type="ECO:0000256" key="3">
    <source>
        <dbReference type="ARBA" id="ARBA00022741"/>
    </source>
</evidence>
<feature type="binding site" evidence="8">
    <location>
        <begin position="118"/>
        <end position="119"/>
    </location>
    <ligand>
        <name>substrate</name>
    </ligand>
</feature>
<dbReference type="InterPro" id="IPR012675">
    <property type="entry name" value="Beta-grasp_dom_sf"/>
</dbReference>
<keyword evidence="11" id="KW-1185">Reference proteome</keyword>
<evidence type="ECO:0000256" key="6">
    <source>
        <dbReference type="ARBA" id="ARBA00024200"/>
    </source>
</evidence>
<evidence type="ECO:0000256" key="7">
    <source>
        <dbReference type="ARBA" id="ARBA00055087"/>
    </source>
</evidence>
<dbReference type="EC" id="4.6.1.17" evidence="8"/>
<dbReference type="Gene3D" id="3.10.20.30">
    <property type="match status" value="1"/>
</dbReference>
<evidence type="ECO:0000259" key="9">
    <source>
        <dbReference type="Pfam" id="PF01967"/>
    </source>
</evidence>
<feature type="active site" evidence="8">
    <location>
        <position position="133"/>
    </location>
</feature>
<dbReference type="InterPro" id="IPR036522">
    <property type="entry name" value="MoaC_sf"/>
</dbReference>
<evidence type="ECO:0000256" key="2">
    <source>
        <dbReference type="ARBA" id="ARBA00005046"/>
    </source>
</evidence>
<dbReference type="PANTHER" id="PTHR33359">
    <property type="entry name" value="MOLYBDOPTERIN SYNTHASE SULFUR CARRIER SUBUNIT"/>
    <property type="match status" value="1"/>
</dbReference>
<dbReference type="CDD" id="cd01420">
    <property type="entry name" value="MoaC_PE"/>
    <property type="match status" value="1"/>
</dbReference>
<feature type="domain" description="Molybdopterin cofactor biosynthesis C (MoaC)" evidence="9">
    <location>
        <begin position="20"/>
        <end position="155"/>
    </location>
</feature>
<dbReference type="EMBL" id="VLTJ01000042">
    <property type="protein sequence ID" value="TSH89100.1"/>
    <property type="molecule type" value="Genomic_DNA"/>
</dbReference>
<evidence type="ECO:0000256" key="8">
    <source>
        <dbReference type="HAMAP-Rule" id="MF_01224"/>
    </source>
</evidence>
<dbReference type="NCBIfam" id="TIGR00581">
    <property type="entry name" value="moaC"/>
    <property type="match status" value="1"/>
</dbReference>
<dbReference type="PANTHER" id="PTHR33359:SF1">
    <property type="entry name" value="MOLYBDOPTERIN SYNTHASE SULFUR CARRIER SUBUNIT"/>
    <property type="match status" value="1"/>
</dbReference>
<evidence type="ECO:0000256" key="5">
    <source>
        <dbReference type="ARBA" id="ARBA00023239"/>
    </source>
</evidence>
<dbReference type="GO" id="GO:1990133">
    <property type="term" value="C:molybdopterin adenylyltransferase complex"/>
    <property type="evidence" value="ECO:0007669"/>
    <property type="project" value="TreeGrafter"/>
</dbReference>
<dbReference type="InterPro" id="IPR016155">
    <property type="entry name" value="Mopterin_synth/thiamin_S_b"/>
</dbReference>
<accession>A0A556A895</accession>
<sequence>MNPHDSSFLSHLDDAGQIRMVDVGDKASTQRVAVCRARVRMSAHAFGLLTRQDRGKGEVLNTARVAGVLAAKRCAELIPLCHTLPLSFVGIDFSLDEPNGVVRITATCRSDYKTGVEMEAMTACSIAGLTIYDMCKAADKGIVLEEVRLLYKAGGKSGEWRAPGVQGVESVASADPARAGDPGEAGAVVPVADPAPQAGPRGQAQSIALVYFARIAEITGRRGEALDCPQPLTGAELLRQLAGRYPEMGALARLELAVNQEHAGLDATIHPGDEVAVFEPVTGG</sequence>
<comment type="pathway">
    <text evidence="2 8">Cofactor biosynthesis; molybdopterin biosynthesis.</text>
</comment>
<dbReference type="Proteomes" id="UP000318405">
    <property type="component" value="Unassembled WGS sequence"/>
</dbReference>
<evidence type="ECO:0000313" key="11">
    <source>
        <dbReference type="Proteomes" id="UP000318405"/>
    </source>
</evidence>
<name>A0A556A895_9BURK</name>
<dbReference type="InterPro" id="IPR003749">
    <property type="entry name" value="ThiS/MoaD-like"/>
</dbReference>
<comment type="subunit">
    <text evidence="8">Homohexamer; trimer of dimers.</text>
</comment>
<keyword evidence="5 8" id="KW-0456">Lyase</keyword>
<reference evidence="10 11" key="1">
    <citation type="submission" date="2019-07" db="EMBL/GenBank/DDBJ databases">
        <title>Qingshengfaniella alkalisoli gen. nov., sp. nov., isolated from saline soil.</title>
        <authorList>
            <person name="Xu L."/>
            <person name="Huang X.-X."/>
            <person name="Sun J.-Q."/>
        </authorList>
    </citation>
    <scope>NUCLEOTIDE SEQUENCE [LARGE SCALE GENOMIC DNA]</scope>
    <source>
        <strain evidence="10 11">DSM 27279</strain>
    </source>
</reference>
<gene>
    <name evidence="8 10" type="primary">moaC</name>
    <name evidence="10" type="ORF">FOZ76_26185</name>
</gene>
<dbReference type="Pfam" id="PF01967">
    <property type="entry name" value="MoaC"/>
    <property type="match status" value="1"/>
</dbReference>
<comment type="function">
    <text evidence="7 8">Catalyzes the conversion of (8S)-3',8-cyclo-7,8-dihydroguanosine 5'-triphosphate to cyclic pyranopterin monophosphate (cPMP).</text>
</comment>
<comment type="similarity">
    <text evidence="6">Belongs to the MoaD family.</text>
</comment>
<dbReference type="UniPathway" id="UPA00344"/>
<comment type="catalytic activity">
    <reaction evidence="1 8">
        <text>(8S)-3',8-cyclo-7,8-dihydroguanosine 5'-triphosphate = cyclic pyranopterin phosphate + diphosphate</text>
        <dbReference type="Rhea" id="RHEA:49580"/>
        <dbReference type="ChEBI" id="CHEBI:33019"/>
        <dbReference type="ChEBI" id="CHEBI:59648"/>
        <dbReference type="ChEBI" id="CHEBI:131766"/>
        <dbReference type="EC" id="4.6.1.17"/>
    </reaction>
</comment>
<dbReference type="GO" id="GO:0061799">
    <property type="term" value="F:cyclic pyranopterin monophosphate synthase activity"/>
    <property type="evidence" value="ECO:0007669"/>
    <property type="project" value="UniProtKB-UniRule"/>
</dbReference>
<dbReference type="GO" id="GO:0006777">
    <property type="term" value="P:Mo-molybdopterin cofactor biosynthetic process"/>
    <property type="evidence" value="ECO:0007669"/>
    <property type="project" value="UniProtKB-UniRule"/>
</dbReference>
<comment type="similarity">
    <text evidence="8">Belongs to the MoaC family.</text>
</comment>
<dbReference type="InterPro" id="IPR047594">
    <property type="entry name" value="MoaC_bact/euk"/>
</dbReference>
<keyword evidence="4 8" id="KW-0501">Molybdenum cofactor biosynthesis</keyword>
<feature type="binding site" evidence="8">
    <location>
        <begin position="80"/>
        <end position="82"/>
    </location>
    <ligand>
        <name>substrate</name>
    </ligand>
</feature>
<dbReference type="GO" id="GO:0000166">
    <property type="term" value="F:nucleotide binding"/>
    <property type="evidence" value="ECO:0007669"/>
    <property type="project" value="UniProtKB-KW"/>
</dbReference>
<keyword evidence="3" id="KW-0547">Nucleotide-binding</keyword>
<dbReference type="InterPro" id="IPR002820">
    <property type="entry name" value="Mopterin_CF_biosynth-C_dom"/>
</dbReference>
<evidence type="ECO:0000256" key="4">
    <source>
        <dbReference type="ARBA" id="ARBA00023150"/>
    </source>
</evidence>
<comment type="caution">
    <text evidence="10">The sequence shown here is derived from an EMBL/GenBank/DDBJ whole genome shotgun (WGS) entry which is preliminary data.</text>
</comment>
<dbReference type="Gene3D" id="3.30.70.640">
    <property type="entry name" value="Molybdopterin cofactor biosynthesis C (MoaC) domain"/>
    <property type="match status" value="1"/>
</dbReference>
<dbReference type="HAMAP" id="MF_01224_B">
    <property type="entry name" value="MoaC_B"/>
    <property type="match status" value="1"/>
</dbReference>
<dbReference type="AlphaFoldDB" id="A0A556A895"/>
<dbReference type="SUPFAM" id="SSF54285">
    <property type="entry name" value="MoaD/ThiS"/>
    <property type="match status" value="1"/>
</dbReference>
<dbReference type="CDD" id="cd00754">
    <property type="entry name" value="Ubl_MoaD"/>
    <property type="match status" value="1"/>
</dbReference>
<dbReference type="OrthoDB" id="9794429at2"/>
<dbReference type="NCBIfam" id="NF006870">
    <property type="entry name" value="PRK09364.1"/>
    <property type="match status" value="1"/>
</dbReference>
<protein>
    <recommendedName>
        <fullName evidence="8">Cyclic pyranopterin monophosphate synthase</fullName>
        <ecNumber evidence="8">4.6.1.17</ecNumber>
    </recommendedName>
    <alternativeName>
        <fullName evidence="8">Molybdenum cofactor biosynthesis protein C</fullName>
    </alternativeName>
</protein>
<evidence type="ECO:0000313" key="10">
    <source>
        <dbReference type="EMBL" id="TSH89100.1"/>
    </source>
</evidence>
<proteinExistence type="inferred from homology"/>
<organism evidence="10 11">
    <name type="scientific">Verticiella sediminum</name>
    <dbReference type="NCBI Taxonomy" id="1247510"/>
    <lineage>
        <taxon>Bacteria</taxon>
        <taxon>Pseudomonadati</taxon>
        <taxon>Pseudomonadota</taxon>
        <taxon>Betaproteobacteria</taxon>
        <taxon>Burkholderiales</taxon>
        <taxon>Alcaligenaceae</taxon>
        <taxon>Verticiella</taxon>
    </lineage>
</organism>
<dbReference type="Pfam" id="PF02597">
    <property type="entry name" value="ThiS"/>
    <property type="match status" value="1"/>
</dbReference>
<dbReference type="SUPFAM" id="SSF55040">
    <property type="entry name" value="Molybdenum cofactor biosynthesis protein C, MoaC"/>
    <property type="match status" value="1"/>
</dbReference>